<dbReference type="Proteomes" id="UP000309390">
    <property type="component" value="Unassembled WGS sequence"/>
</dbReference>
<proteinExistence type="predicted"/>
<dbReference type="EC" id="3.5.1.54" evidence="8"/>
<evidence type="ECO:0000256" key="3">
    <source>
        <dbReference type="ARBA" id="ARBA00022840"/>
    </source>
</evidence>
<name>A0AAE8PAA4_STAAU</name>
<dbReference type="Gene3D" id="2.40.100.10">
    <property type="entry name" value="Cyclophilin-like"/>
    <property type="match status" value="1"/>
</dbReference>
<dbReference type="Proteomes" id="UP000249918">
    <property type="component" value="Unassembled WGS sequence"/>
</dbReference>
<feature type="domain" description="Carboxyltransferase" evidence="4">
    <location>
        <begin position="24"/>
        <end position="302"/>
    </location>
</feature>
<evidence type="ECO:0000256" key="1">
    <source>
        <dbReference type="ARBA" id="ARBA00022741"/>
    </source>
</evidence>
<evidence type="ECO:0000259" key="4">
    <source>
        <dbReference type="SMART" id="SM00797"/>
    </source>
</evidence>
<keyword evidence="2 8" id="KW-0378">Hydrolase</keyword>
<reference evidence="6" key="4">
    <citation type="submission" date="2021-08" db="EMBL/GenBank/DDBJ databases">
        <title>Whole-genome sequencing of local methicillin-resistant S. aureus strain Lr2.</title>
        <authorList>
            <person name="Ali A."/>
            <person name="Ullah N."/>
        </authorList>
    </citation>
    <scope>NUCLEOTIDE SEQUENCE</scope>
    <source>
        <strain evidence="6">Lr2</strain>
    </source>
</reference>
<dbReference type="AlphaFoldDB" id="A0AAE8PAA4"/>
<dbReference type="GO" id="GO:0005524">
    <property type="term" value="F:ATP binding"/>
    <property type="evidence" value="ECO:0007669"/>
    <property type="project" value="UniProtKB-KW"/>
</dbReference>
<dbReference type="InterPro" id="IPR029000">
    <property type="entry name" value="Cyclophilin-like_dom_sf"/>
</dbReference>
<evidence type="ECO:0000313" key="8">
    <source>
        <dbReference type="EMBL" id="SRC20669.1"/>
    </source>
</evidence>
<dbReference type="RefSeq" id="WP_000023338.1">
    <property type="nucleotide sequence ID" value="NZ_AP025176.1"/>
</dbReference>
<gene>
    <name evidence="6" type="ORF">E1948_03540</name>
    <name evidence="7" type="ORF">E1948_08240</name>
    <name evidence="5" type="ORF">ERS391062_00628</name>
    <name evidence="8" type="ORF">SAMEA1466929_00317</name>
</gene>
<dbReference type="SUPFAM" id="SSF50891">
    <property type="entry name" value="Cyclophilin-like"/>
    <property type="match status" value="1"/>
</dbReference>
<dbReference type="Pfam" id="PF02626">
    <property type="entry name" value="CT_A_B"/>
    <property type="match status" value="1"/>
</dbReference>
<dbReference type="PANTHER" id="PTHR43309">
    <property type="entry name" value="5-OXOPROLINASE SUBUNIT C"/>
    <property type="match status" value="1"/>
</dbReference>
<accession>A0AAE8PAA4</accession>
<dbReference type="InterPro" id="IPR052708">
    <property type="entry name" value="PxpC"/>
</dbReference>
<dbReference type="NCBIfam" id="TIGR00724">
    <property type="entry name" value="urea_amlyse_rel"/>
    <property type="match status" value="1"/>
</dbReference>
<dbReference type="Proteomes" id="UP000070985">
    <property type="component" value="Unassembled WGS sequence"/>
</dbReference>
<reference evidence="5" key="1">
    <citation type="submission" date="2016-02" db="EMBL/GenBank/DDBJ databases">
        <authorList>
            <consortium name="Pathogen Informatics"/>
        </authorList>
    </citation>
    <scope>NUCLEOTIDE SEQUENCE</scope>
    <source>
        <strain evidence="5">1943STDY5698364</strain>
    </source>
</reference>
<dbReference type="EMBL" id="CP038850">
    <property type="protein sequence ID" value="QCT57407.1"/>
    <property type="molecule type" value="Genomic_DNA"/>
</dbReference>
<sequence length="336" mass="36944">MSIKILQPGLFSTVQDLGRKGYEHIGFSGSGAMDQFSFKVAQSLINNDGPAIEYTLIGPTIQFNTQNTFVITGGSVNASLNNKTISMNSVILAEKGDILKIGAITKGARGYLTFGHSINVPSIAESYATHTRSSIGGFKGRKLLANDVITVKINNDFKENIGKTIHLQDDLLPENNIIHILQGPQFEAFSEEARAKIVNYPYLITEQSDRMGYRLEGDSVAPINQADIISEPVALGSVQVPNDGQPIILLNDKQTIGGYTKIATVCKFDLPKLAQMKPQDTIQFKWISFQEAVDKNREQMSLFNEILKSHQKTPIFDTSSLRHTSKKLATILKGDL</sequence>
<dbReference type="EMBL" id="JAIGOF010000003">
    <property type="protein sequence ID" value="MBX8593684.1"/>
    <property type="molecule type" value="Genomic_DNA"/>
</dbReference>
<keyword evidence="1" id="KW-0547">Nucleotide-binding</keyword>
<dbReference type="PANTHER" id="PTHR43309:SF5">
    <property type="entry name" value="5-OXOPROLINASE SUBUNIT C"/>
    <property type="match status" value="1"/>
</dbReference>
<evidence type="ECO:0000313" key="6">
    <source>
        <dbReference type="EMBL" id="MBX8593684.1"/>
    </source>
</evidence>
<evidence type="ECO:0000313" key="7">
    <source>
        <dbReference type="EMBL" id="QCT57407.1"/>
    </source>
</evidence>
<protein>
    <submittedName>
        <fullName evidence="8">Allophanate hydrolase subunit 2</fullName>
        <ecNumber evidence="8">3.5.1.54</ecNumber>
    </submittedName>
    <submittedName>
        <fullName evidence="6">Biotin-dependent carboxyltransferase family protein</fullName>
    </submittedName>
    <submittedName>
        <fullName evidence="5">Regulator of kinase autophosphorylation inhibitor</fullName>
    </submittedName>
</protein>
<reference evidence="7" key="3">
    <citation type="submission" date="2019-04" db="EMBL/GenBank/DDBJ databases">
        <title>Whole-genome sequencing of local methicillin-resistant S. aureus strain Lr2.</title>
        <authorList>
            <person name="Ullah N."/>
            <person name="Ali A."/>
        </authorList>
    </citation>
    <scope>NUCLEOTIDE SEQUENCE [LARGE SCALE GENOMIC DNA]</scope>
    <source>
        <strain evidence="7">Lr2</strain>
    </source>
</reference>
<organism evidence="8 9">
    <name type="scientific">Staphylococcus aureus</name>
    <dbReference type="NCBI Taxonomy" id="1280"/>
    <lineage>
        <taxon>Bacteria</taxon>
        <taxon>Bacillati</taxon>
        <taxon>Bacillota</taxon>
        <taxon>Bacilli</taxon>
        <taxon>Bacillales</taxon>
        <taxon>Staphylococcaceae</taxon>
        <taxon>Staphylococcus</taxon>
    </lineage>
</organism>
<keyword evidence="3" id="KW-0067">ATP-binding</keyword>
<dbReference type="SMART" id="SM00797">
    <property type="entry name" value="AHS2"/>
    <property type="match status" value="1"/>
</dbReference>
<evidence type="ECO:0000313" key="5">
    <source>
        <dbReference type="EMBL" id="CZQ55820.1"/>
    </source>
</evidence>
<dbReference type="EMBL" id="UDJK01000001">
    <property type="protein sequence ID" value="SRC20669.1"/>
    <property type="molecule type" value="Genomic_DNA"/>
</dbReference>
<evidence type="ECO:0000313" key="9">
    <source>
        <dbReference type="Proteomes" id="UP000249918"/>
    </source>
</evidence>
<evidence type="ECO:0000256" key="2">
    <source>
        <dbReference type="ARBA" id="ARBA00022801"/>
    </source>
</evidence>
<dbReference type="GO" id="GO:0004039">
    <property type="term" value="F:allophanate hydrolase activity"/>
    <property type="evidence" value="ECO:0007669"/>
    <property type="project" value="UniProtKB-EC"/>
</dbReference>
<dbReference type="EMBL" id="FJNR01000003">
    <property type="protein sequence ID" value="CZQ55820.1"/>
    <property type="molecule type" value="Genomic_DNA"/>
</dbReference>
<dbReference type="InterPro" id="IPR003778">
    <property type="entry name" value="CT_A_B"/>
</dbReference>
<reference evidence="8 9" key="2">
    <citation type="submission" date="2018-06" db="EMBL/GenBank/DDBJ databases">
        <authorList>
            <consortium name="Pathogen Informatics"/>
            <person name="Doyle S."/>
        </authorList>
    </citation>
    <scope>NUCLEOTIDE SEQUENCE [LARGE SCALE GENOMIC DNA]</scope>
    <source>
        <strain evidence="8 9">EOE047</strain>
    </source>
</reference>